<organism evidence="7 8">
    <name type="scientific">Lysobacter hankyongensis</name>
    <dbReference type="NCBI Taxonomy" id="1176535"/>
    <lineage>
        <taxon>Bacteria</taxon>
        <taxon>Pseudomonadati</taxon>
        <taxon>Pseudomonadota</taxon>
        <taxon>Gammaproteobacteria</taxon>
        <taxon>Lysobacterales</taxon>
        <taxon>Lysobacteraceae</taxon>
        <taxon>Lysobacter</taxon>
    </lineage>
</organism>
<evidence type="ECO:0008006" key="9">
    <source>
        <dbReference type="Google" id="ProtNLM"/>
    </source>
</evidence>
<evidence type="ECO:0000313" key="7">
    <source>
        <dbReference type="EMBL" id="GAA4796423.1"/>
    </source>
</evidence>
<evidence type="ECO:0000256" key="1">
    <source>
        <dbReference type="ARBA" id="ARBA00004533"/>
    </source>
</evidence>
<proteinExistence type="predicted"/>
<keyword evidence="8" id="KW-1185">Reference proteome</keyword>
<evidence type="ECO:0000256" key="2">
    <source>
        <dbReference type="ARBA" id="ARBA00022475"/>
    </source>
</evidence>
<evidence type="ECO:0000256" key="6">
    <source>
        <dbReference type="ARBA" id="ARBA00023315"/>
    </source>
</evidence>
<dbReference type="PANTHER" id="PTHR30606">
    <property type="entry name" value="LIPID A BIOSYNTHESIS LAUROYL ACYLTRANSFERASE"/>
    <property type="match status" value="1"/>
</dbReference>
<keyword evidence="2" id="KW-1003">Cell membrane</keyword>
<dbReference type="Proteomes" id="UP001499959">
    <property type="component" value="Unassembled WGS sequence"/>
</dbReference>
<evidence type="ECO:0000256" key="3">
    <source>
        <dbReference type="ARBA" id="ARBA00022519"/>
    </source>
</evidence>
<dbReference type="Pfam" id="PF03279">
    <property type="entry name" value="Lip_A_acyltrans"/>
    <property type="match status" value="1"/>
</dbReference>
<dbReference type="InterPro" id="IPR004960">
    <property type="entry name" value="LipA_acyltrans"/>
</dbReference>
<name>A0ABP9BJ88_9GAMM</name>
<dbReference type="RefSeq" id="WP_345303459.1">
    <property type="nucleotide sequence ID" value="NZ_BAABJE010000010.1"/>
</dbReference>
<comment type="caution">
    <text evidence="7">The sequence shown here is derived from an EMBL/GenBank/DDBJ whole genome shotgun (WGS) entry which is preliminary data.</text>
</comment>
<accession>A0ABP9BJ88</accession>
<sequence>MNVFAFSPQAEAVIARIDAELATLDIDANETHPPERDHAFANAFHIADANLRHFLPDLDGADCRRLIREILFHQRMSALDQNDFDLLRVTGIDSRCGDLPWSNGTPRIFCTYHLGSYKFLFHALAARGVDCMLFVSGRTLMKQGASFLQAVQRARETRGWSGRLEIVDAENRNSVLVGMRALRHGKALVLYADGNAGTGEGDERLRPVSFFGRTLAVRSGIAYLSHAGGAPVVPTTCRRRADGSLDLVFHEAIAPDGRERTAYIDATLQTIHDRLASILRTSPGQWEGWLYAHRALAGTAFDGGTGAPLAMGEAMQRAHDRERYALLRFPGLRLLLDKRAFTCTVIEAAG</sequence>
<keyword evidence="6" id="KW-0012">Acyltransferase</keyword>
<gene>
    <name evidence="7" type="ORF">GCM10023307_22930</name>
</gene>
<dbReference type="EMBL" id="BAABJE010000010">
    <property type="protein sequence ID" value="GAA4796423.1"/>
    <property type="molecule type" value="Genomic_DNA"/>
</dbReference>
<evidence type="ECO:0000256" key="5">
    <source>
        <dbReference type="ARBA" id="ARBA00023136"/>
    </source>
</evidence>
<keyword evidence="4" id="KW-0808">Transferase</keyword>
<evidence type="ECO:0000256" key="4">
    <source>
        <dbReference type="ARBA" id="ARBA00022679"/>
    </source>
</evidence>
<reference evidence="8" key="1">
    <citation type="journal article" date="2019" name="Int. J. Syst. Evol. Microbiol.">
        <title>The Global Catalogue of Microorganisms (GCM) 10K type strain sequencing project: providing services to taxonomists for standard genome sequencing and annotation.</title>
        <authorList>
            <consortium name="The Broad Institute Genomics Platform"/>
            <consortium name="The Broad Institute Genome Sequencing Center for Infectious Disease"/>
            <person name="Wu L."/>
            <person name="Ma J."/>
        </authorList>
    </citation>
    <scope>NUCLEOTIDE SEQUENCE [LARGE SCALE GENOMIC DNA]</scope>
    <source>
        <strain evidence="8">JCM 18204</strain>
    </source>
</reference>
<protein>
    <recommendedName>
        <fullName evidence="9">Lauroyl acyltransferase</fullName>
    </recommendedName>
</protein>
<comment type="subcellular location">
    <subcellularLocation>
        <location evidence="1">Cell inner membrane</location>
    </subcellularLocation>
</comment>
<keyword evidence="3" id="KW-0997">Cell inner membrane</keyword>
<keyword evidence="5" id="KW-0472">Membrane</keyword>
<evidence type="ECO:0000313" key="8">
    <source>
        <dbReference type="Proteomes" id="UP001499959"/>
    </source>
</evidence>
<dbReference type="PANTHER" id="PTHR30606:SF10">
    <property type="entry name" value="PHOSPHATIDYLINOSITOL MANNOSIDE ACYLTRANSFERASE"/>
    <property type="match status" value="1"/>
</dbReference>